<dbReference type="AlphaFoldDB" id="A0A6P7ZW17"/>
<gene>
    <name evidence="20" type="primary">LOC115482104</name>
</gene>
<evidence type="ECO:0000259" key="18">
    <source>
        <dbReference type="PROSITE" id="PS51384"/>
    </source>
</evidence>
<evidence type="ECO:0000313" key="20">
    <source>
        <dbReference type="RefSeq" id="XP_030077530.1"/>
    </source>
</evidence>
<comment type="function">
    <text evidence="14">NADH-cytochrome b5 reductases are involved in desaturation and elongation of fatty acids, cholesterol biosynthesis and drug metabolism.</text>
</comment>
<dbReference type="SUPFAM" id="SSF52343">
    <property type="entry name" value="Ferredoxin reductase-like, C-terminal NADP-linked domain"/>
    <property type="match status" value="1"/>
</dbReference>
<evidence type="ECO:0000256" key="8">
    <source>
        <dbReference type="ARBA" id="ARBA00023011"/>
    </source>
</evidence>
<dbReference type="PRINTS" id="PR00371">
    <property type="entry name" value="FPNCR"/>
</dbReference>
<proteinExistence type="inferred from homology"/>
<dbReference type="InterPro" id="IPR001709">
    <property type="entry name" value="Flavoprot_Pyr_Nucl_cyt_Rdtase"/>
</dbReference>
<accession>A0A6P7ZW17</accession>
<feature type="transmembrane region" description="Helical" evidence="17">
    <location>
        <begin position="12"/>
        <end position="30"/>
    </location>
</feature>
<evidence type="ECO:0000256" key="5">
    <source>
        <dbReference type="ARBA" id="ARBA00022827"/>
    </source>
</evidence>
<dbReference type="FunFam" id="3.40.50.80:FF:000005">
    <property type="entry name" value="NADH-cytochrome b5 reductase"/>
    <property type="match status" value="1"/>
</dbReference>
<dbReference type="PANTHER" id="PTHR19370">
    <property type="entry name" value="NADH-CYTOCHROME B5 REDUCTASE"/>
    <property type="match status" value="1"/>
</dbReference>
<dbReference type="PROSITE" id="PS51384">
    <property type="entry name" value="FAD_FR"/>
    <property type="match status" value="1"/>
</dbReference>
<keyword evidence="19" id="KW-1185">Reference proteome</keyword>
<dbReference type="Pfam" id="PF00175">
    <property type="entry name" value="NAD_binding_1"/>
    <property type="match status" value="1"/>
</dbReference>
<dbReference type="GO" id="GO:0005739">
    <property type="term" value="C:mitochondrion"/>
    <property type="evidence" value="ECO:0007669"/>
    <property type="project" value="TreeGrafter"/>
</dbReference>
<dbReference type="InterPro" id="IPR039261">
    <property type="entry name" value="FNR_nucleotide-bd"/>
</dbReference>
<evidence type="ECO:0000256" key="1">
    <source>
        <dbReference type="ARBA" id="ARBA00001974"/>
    </source>
</evidence>
<dbReference type="GO" id="GO:0071949">
    <property type="term" value="F:FAD binding"/>
    <property type="evidence" value="ECO:0007669"/>
    <property type="project" value="TreeGrafter"/>
</dbReference>
<protein>
    <recommendedName>
        <fullName evidence="16">NADH-cytochrome b5 reductase</fullName>
        <ecNumber evidence="16">1.6.2.2</ecNumber>
    </recommendedName>
</protein>
<evidence type="ECO:0000256" key="11">
    <source>
        <dbReference type="ARBA" id="ARBA00023166"/>
    </source>
</evidence>
<dbReference type="SUPFAM" id="SSF63380">
    <property type="entry name" value="Riboflavin synthase domain-like"/>
    <property type="match status" value="1"/>
</dbReference>
<feature type="transmembrane region" description="Helical" evidence="17">
    <location>
        <begin position="159"/>
        <end position="179"/>
    </location>
</feature>
<organism evidence="19 20">
    <name type="scientific">Microcaecilia unicolor</name>
    <dbReference type="NCBI Taxonomy" id="1415580"/>
    <lineage>
        <taxon>Eukaryota</taxon>
        <taxon>Metazoa</taxon>
        <taxon>Chordata</taxon>
        <taxon>Craniata</taxon>
        <taxon>Vertebrata</taxon>
        <taxon>Euteleostomi</taxon>
        <taxon>Amphibia</taxon>
        <taxon>Gymnophiona</taxon>
        <taxon>Siphonopidae</taxon>
        <taxon>Microcaecilia</taxon>
    </lineage>
</organism>
<dbReference type="Gene3D" id="2.40.30.10">
    <property type="entry name" value="Translation factors"/>
    <property type="match status" value="1"/>
</dbReference>
<keyword evidence="11" id="KW-1207">Sterol metabolism</keyword>
<dbReference type="RefSeq" id="XP_030077530.1">
    <property type="nucleotide sequence ID" value="XM_030221670.1"/>
</dbReference>
<feature type="binding site" evidence="15">
    <location>
        <position position="115"/>
    </location>
    <ligand>
        <name>FAD</name>
        <dbReference type="ChEBI" id="CHEBI:57692"/>
    </ligand>
</feature>
<dbReference type="EC" id="1.6.2.2" evidence="16"/>
<sequence>MGYSGTTRMLTAMAAVVLTAIGFALGSYLMKKRKKPLVTLKDPSERYLLRLIDKALVSANTRRFRFALPSPNHILGLPVGKHVYLFARINGSLVVRPYTPISSDEDRGYVDLVIKVPAVVPNWCFTFTLVILTEIITLPFVSGNFAIQPDKKSLAQKKFARAVGLIAGGTGLTPMLQLIRAIMKDPNDQTHCSLLFANQTDKDILLRDELEELETRYPDRFKLWFIVERAPAEWQYSEGFVNASVIRDHLPAPAEDTLILMCGPPPMIQMACHPSLDTLGYPQNQRFVY</sequence>
<evidence type="ECO:0000256" key="2">
    <source>
        <dbReference type="ARBA" id="ARBA00006105"/>
    </source>
</evidence>
<evidence type="ECO:0000256" key="15">
    <source>
        <dbReference type="PIRSR" id="PIRSR601834-1"/>
    </source>
</evidence>
<evidence type="ECO:0000256" key="7">
    <source>
        <dbReference type="ARBA" id="ARBA00023002"/>
    </source>
</evidence>
<dbReference type="GO" id="GO:0016126">
    <property type="term" value="P:sterol biosynthetic process"/>
    <property type="evidence" value="ECO:0007669"/>
    <property type="project" value="UniProtKB-KW"/>
</dbReference>
<keyword evidence="3" id="KW-0444">Lipid biosynthesis</keyword>
<keyword evidence="12" id="KW-0753">Steroid metabolism</keyword>
<dbReference type="GO" id="GO:0090524">
    <property type="term" value="F:cytochrome-b5 reductase activity, acting on NADH"/>
    <property type="evidence" value="ECO:0007669"/>
    <property type="project" value="UniProtKB-EC"/>
</dbReference>
<feature type="binding site" evidence="15">
    <location>
        <position position="173"/>
    </location>
    <ligand>
        <name>FAD</name>
        <dbReference type="ChEBI" id="CHEBI:57692"/>
    </ligand>
</feature>
<keyword evidence="17" id="KW-1133">Transmembrane helix</keyword>
<dbReference type="Gene3D" id="3.40.50.80">
    <property type="entry name" value="Nucleotide-binding domain of ferredoxin-NADP reductase (FNR) module"/>
    <property type="match status" value="1"/>
</dbReference>
<dbReference type="PRINTS" id="PR00406">
    <property type="entry name" value="CYTB5RDTASE"/>
</dbReference>
<reference evidence="20" key="1">
    <citation type="submission" date="2025-08" db="UniProtKB">
        <authorList>
            <consortium name="RefSeq"/>
        </authorList>
    </citation>
    <scope>IDENTIFICATION</scope>
</reference>
<dbReference type="GeneID" id="115482104"/>
<keyword evidence="4 15" id="KW-0285">Flavoprotein</keyword>
<keyword evidence="17" id="KW-0472">Membrane</keyword>
<dbReference type="InterPro" id="IPR017938">
    <property type="entry name" value="Riboflavin_synthase-like_b-brl"/>
</dbReference>
<dbReference type="CDD" id="cd06183">
    <property type="entry name" value="cyt_b5_reduct_like"/>
    <property type="match status" value="1"/>
</dbReference>
<dbReference type="InterPro" id="IPR001834">
    <property type="entry name" value="CBR-like"/>
</dbReference>
<keyword evidence="8" id="KW-0756">Sterol biosynthesis</keyword>
<evidence type="ECO:0000256" key="4">
    <source>
        <dbReference type="ARBA" id="ARBA00022630"/>
    </source>
</evidence>
<evidence type="ECO:0000256" key="16">
    <source>
        <dbReference type="RuleBase" id="RU361226"/>
    </source>
</evidence>
<dbReference type="InterPro" id="IPR017927">
    <property type="entry name" value="FAD-bd_FR_type"/>
</dbReference>
<dbReference type="PANTHER" id="PTHR19370:SF74">
    <property type="entry name" value="NADH-CYTOCHROME B5 REDUCTASE 1"/>
    <property type="match status" value="1"/>
</dbReference>
<keyword evidence="9 16" id="KW-0520">NAD</keyword>
<dbReference type="KEGG" id="muo:115482104"/>
<comment type="similarity">
    <text evidence="2 16">Belongs to the flavoprotein pyridine nucleotide cytochrome reductase family.</text>
</comment>
<evidence type="ECO:0000256" key="14">
    <source>
        <dbReference type="ARBA" id="ARBA00056532"/>
    </source>
</evidence>
<evidence type="ECO:0000313" key="19">
    <source>
        <dbReference type="Proteomes" id="UP000515156"/>
    </source>
</evidence>
<evidence type="ECO:0000256" key="9">
    <source>
        <dbReference type="ARBA" id="ARBA00023027"/>
    </source>
</evidence>
<dbReference type="OrthoDB" id="432685at2759"/>
<feature type="binding site" evidence="15">
    <location>
        <position position="113"/>
    </location>
    <ligand>
        <name>FAD</name>
        <dbReference type="ChEBI" id="CHEBI:57692"/>
    </ligand>
</feature>
<evidence type="ECO:0000256" key="17">
    <source>
        <dbReference type="SAM" id="Phobius"/>
    </source>
</evidence>
<keyword evidence="10" id="KW-0443">Lipid metabolism</keyword>
<feature type="transmembrane region" description="Helical" evidence="17">
    <location>
        <begin position="123"/>
        <end position="147"/>
    </location>
</feature>
<keyword evidence="17" id="KW-0812">Transmembrane</keyword>
<dbReference type="InterPro" id="IPR001433">
    <property type="entry name" value="OxRdtase_FAD/NAD-bd"/>
</dbReference>
<dbReference type="InParanoid" id="A0A6P7ZW17"/>
<comment type="catalytic activity">
    <reaction evidence="13 16">
        <text>2 Fe(III)-[cytochrome b5] + NADH = 2 Fe(II)-[cytochrome b5] + NAD(+) + H(+)</text>
        <dbReference type="Rhea" id="RHEA:46680"/>
        <dbReference type="Rhea" id="RHEA-COMP:10438"/>
        <dbReference type="Rhea" id="RHEA-COMP:10439"/>
        <dbReference type="ChEBI" id="CHEBI:15378"/>
        <dbReference type="ChEBI" id="CHEBI:29033"/>
        <dbReference type="ChEBI" id="CHEBI:29034"/>
        <dbReference type="ChEBI" id="CHEBI:57540"/>
        <dbReference type="ChEBI" id="CHEBI:57945"/>
        <dbReference type="EC" id="1.6.2.2"/>
    </reaction>
</comment>
<keyword evidence="7 16" id="KW-0560">Oxidoreductase</keyword>
<dbReference type="InterPro" id="IPR008333">
    <property type="entry name" value="Cbr1-like_FAD-bd_dom"/>
</dbReference>
<evidence type="ECO:0000256" key="12">
    <source>
        <dbReference type="ARBA" id="ARBA00023221"/>
    </source>
</evidence>
<keyword evidence="6" id="KW-0752">Steroid biosynthesis</keyword>
<feature type="binding site" evidence="15">
    <location>
        <position position="97"/>
    </location>
    <ligand>
        <name>FAD</name>
        <dbReference type="ChEBI" id="CHEBI:57692"/>
    </ligand>
</feature>
<evidence type="ECO:0000256" key="3">
    <source>
        <dbReference type="ARBA" id="ARBA00022516"/>
    </source>
</evidence>
<name>A0A6P7ZW17_9AMPH</name>
<dbReference type="FunFam" id="2.40.30.10:FF:000021">
    <property type="entry name" value="NADH-cytochrome b5 reductase"/>
    <property type="match status" value="1"/>
</dbReference>
<dbReference type="Proteomes" id="UP000515156">
    <property type="component" value="Chromosome 12"/>
</dbReference>
<evidence type="ECO:0000256" key="13">
    <source>
        <dbReference type="ARBA" id="ARBA00047682"/>
    </source>
</evidence>
<comment type="cofactor">
    <cofactor evidence="1 15 16">
        <name>FAD</name>
        <dbReference type="ChEBI" id="CHEBI:57692"/>
    </cofactor>
</comment>
<evidence type="ECO:0000256" key="10">
    <source>
        <dbReference type="ARBA" id="ARBA00023098"/>
    </source>
</evidence>
<keyword evidence="5 15" id="KW-0274">FAD</keyword>
<feature type="binding site" evidence="15">
    <location>
        <position position="98"/>
    </location>
    <ligand>
        <name>FAD</name>
        <dbReference type="ChEBI" id="CHEBI:57692"/>
    </ligand>
</feature>
<feature type="binding site" evidence="15">
    <location>
        <position position="96"/>
    </location>
    <ligand>
        <name>FAD</name>
        <dbReference type="ChEBI" id="CHEBI:57692"/>
    </ligand>
</feature>
<feature type="domain" description="FAD-binding FR-type" evidence="18">
    <location>
        <begin position="44"/>
        <end position="148"/>
    </location>
</feature>
<dbReference type="Pfam" id="PF00970">
    <property type="entry name" value="FAD_binding_6"/>
    <property type="match status" value="1"/>
</dbReference>
<evidence type="ECO:0000256" key="6">
    <source>
        <dbReference type="ARBA" id="ARBA00022955"/>
    </source>
</evidence>